<organism evidence="1 2">
    <name type="scientific">Pisum sativum</name>
    <name type="common">Garden pea</name>
    <name type="synonym">Lathyrus oleraceus</name>
    <dbReference type="NCBI Taxonomy" id="3888"/>
    <lineage>
        <taxon>Eukaryota</taxon>
        <taxon>Viridiplantae</taxon>
        <taxon>Streptophyta</taxon>
        <taxon>Embryophyta</taxon>
        <taxon>Tracheophyta</taxon>
        <taxon>Spermatophyta</taxon>
        <taxon>Magnoliopsida</taxon>
        <taxon>eudicotyledons</taxon>
        <taxon>Gunneridae</taxon>
        <taxon>Pentapetalae</taxon>
        <taxon>rosids</taxon>
        <taxon>fabids</taxon>
        <taxon>Fabales</taxon>
        <taxon>Fabaceae</taxon>
        <taxon>Papilionoideae</taxon>
        <taxon>50 kb inversion clade</taxon>
        <taxon>NPAAA clade</taxon>
        <taxon>Hologalegina</taxon>
        <taxon>IRL clade</taxon>
        <taxon>Fabeae</taxon>
        <taxon>Lathyrus</taxon>
    </lineage>
</organism>
<dbReference type="Gramene" id="Psat02G0426100-T1">
    <property type="protein sequence ID" value="KAI5438451.1"/>
    <property type="gene ID" value="KIW84_024261"/>
</dbReference>
<reference evidence="1 2" key="1">
    <citation type="journal article" date="2022" name="Nat. Genet.">
        <title>Improved pea reference genome and pan-genome highlight genomic features and evolutionary characteristics.</title>
        <authorList>
            <person name="Yang T."/>
            <person name="Liu R."/>
            <person name="Luo Y."/>
            <person name="Hu S."/>
            <person name="Wang D."/>
            <person name="Wang C."/>
            <person name="Pandey M.K."/>
            <person name="Ge S."/>
            <person name="Xu Q."/>
            <person name="Li N."/>
            <person name="Li G."/>
            <person name="Huang Y."/>
            <person name="Saxena R.K."/>
            <person name="Ji Y."/>
            <person name="Li M."/>
            <person name="Yan X."/>
            <person name="He Y."/>
            <person name="Liu Y."/>
            <person name="Wang X."/>
            <person name="Xiang C."/>
            <person name="Varshney R.K."/>
            <person name="Ding H."/>
            <person name="Gao S."/>
            <person name="Zong X."/>
        </authorList>
    </citation>
    <scope>NUCLEOTIDE SEQUENCE [LARGE SCALE GENOMIC DNA]</scope>
    <source>
        <strain evidence="1 2">cv. Zhongwan 6</strain>
    </source>
</reference>
<comment type="caution">
    <text evidence="1">The sequence shown here is derived from an EMBL/GenBank/DDBJ whole genome shotgun (WGS) entry which is preliminary data.</text>
</comment>
<accession>A0A9D4YL22</accession>
<sequence>MASSSRNPLVVGRVIGDILDPFESSIPLQITYGNRNVFNGCELDRISLRRDIVGVTDYARSTMEEHHGTSVESSATTARFCSFETLQQTRRYKTNFADAL</sequence>
<proteinExistence type="predicted"/>
<dbReference type="EMBL" id="JAMSHJ010000002">
    <property type="protein sequence ID" value="KAI5438451.1"/>
    <property type="molecule type" value="Genomic_DNA"/>
</dbReference>
<evidence type="ECO:0000313" key="2">
    <source>
        <dbReference type="Proteomes" id="UP001058974"/>
    </source>
</evidence>
<keyword evidence="2" id="KW-1185">Reference proteome</keyword>
<gene>
    <name evidence="1" type="ORF">KIW84_024261</name>
</gene>
<dbReference type="AlphaFoldDB" id="A0A9D4YL22"/>
<evidence type="ECO:0000313" key="1">
    <source>
        <dbReference type="EMBL" id="KAI5438451.1"/>
    </source>
</evidence>
<protein>
    <submittedName>
        <fullName evidence="1">Uncharacterized protein</fullName>
    </submittedName>
</protein>
<dbReference type="Proteomes" id="UP001058974">
    <property type="component" value="Chromosome 2"/>
</dbReference>
<name>A0A9D4YL22_PEA</name>